<dbReference type="InterPro" id="IPR023346">
    <property type="entry name" value="Lysozyme-like_dom_sf"/>
</dbReference>
<proteinExistence type="predicted"/>
<evidence type="ECO:0000256" key="21">
    <source>
        <dbReference type="ARBA" id="ARBA00044770"/>
    </source>
</evidence>
<dbReference type="FunFam" id="1.10.3810.10:FF:000003">
    <property type="entry name" value="Penicillin-binding protein 1a"/>
    <property type="match status" value="1"/>
</dbReference>
<feature type="region of interest" description="Disordered" evidence="23">
    <location>
        <begin position="805"/>
        <end position="856"/>
    </location>
</feature>
<feature type="region of interest" description="Disordered" evidence="23">
    <location>
        <begin position="1"/>
        <end position="30"/>
    </location>
</feature>
<dbReference type="EC" id="2.4.99.28" evidence="21"/>
<evidence type="ECO:0000256" key="24">
    <source>
        <dbReference type="SAM" id="Phobius"/>
    </source>
</evidence>
<keyword evidence="16 24" id="KW-0472">Membrane</keyword>
<comment type="catalytic activity">
    <reaction evidence="20">
        <text>Preferential cleavage: (Ac)2-L-Lys-D-Ala-|-D-Ala. Also transpeptidation of peptidyl-alanyl moieties that are N-acyl substituents of D-alanine.</text>
        <dbReference type="EC" id="3.4.16.4"/>
    </reaction>
</comment>
<keyword evidence="6" id="KW-0121">Carboxypeptidase</keyword>
<keyword evidence="12" id="KW-0133">Cell shape</keyword>
<dbReference type="Pfam" id="PF17092">
    <property type="entry name" value="PCB_OB"/>
    <property type="match status" value="1"/>
</dbReference>
<keyword evidence="11" id="KW-0378">Hydrolase</keyword>
<reference evidence="28" key="1">
    <citation type="submission" date="2016-10" db="EMBL/GenBank/DDBJ databases">
        <title>Sequence of Gallionella enrichment culture.</title>
        <authorList>
            <person name="Poehlein A."/>
            <person name="Muehling M."/>
            <person name="Daniel R."/>
        </authorList>
    </citation>
    <scope>NUCLEOTIDE SEQUENCE</scope>
</reference>
<evidence type="ECO:0000256" key="23">
    <source>
        <dbReference type="SAM" id="MobiDB-lite"/>
    </source>
</evidence>
<evidence type="ECO:0000256" key="1">
    <source>
        <dbReference type="ARBA" id="ARBA00004249"/>
    </source>
</evidence>
<dbReference type="EC" id="3.4.16.4" evidence="2"/>
<dbReference type="AlphaFoldDB" id="A0A1J5RIX3"/>
<keyword evidence="13" id="KW-0735">Signal-anchor</keyword>
<dbReference type="Pfam" id="PF00912">
    <property type="entry name" value="Transgly"/>
    <property type="match status" value="1"/>
</dbReference>
<keyword evidence="7" id="KW-0645">Protease</keyword>
<evidence type="ECO:0000256" key="15">
    <source>
        <dbReference type="ARBA" id="ARBA00022989"/>
    </source>
</evidence>
<evidence type="ECO:0000256" key="14">
    <source>
        <dbReference type="ARBA" id="ARBA00022984"/>
    </source>
</evidence>
<dbReference type="GO" id="GO:0006508">
    <property type="term" value="P:proteolysis"/>
    <property type="evidence" value="ECO:0007669"/>
    <property type="project" value="UniProtKB-KW"/>
</dbReference>
<dbReference type="Gene3D" id="3.40.710.10">
    <property type="entry name" value="DD-peptidase/beta-lactamase superfamily"/>
    <property type="match status" value="2"/>
</dbReference>
<keyword evidence="10 24" id="KW-0812">Transmembrane</keyword>
<accession>A0A1J5RIX3</accession>
<dbReference type="Gene3D" id="2.40.50.140">
    <property type="entry name" value="Nucleic acid-binding proteins"/>
    <property type="match status" value="1"/>
</dbReference>
<dbReference type="GO" id="GO:0008955">
    <property type="term" value="F:peptidoglycan glycosyltransferase activity"/>
    <property type="evidence" value="ECO:0007669"/>
    <property type="project" value="UniProtKB-EC"/>
</dbReference>
<comment type="catalytic activity">
    <reaction evidence="22">
        <text>[GlcNAc-(1-&gt;4)-Mur2Ac(oyl-L-Ala-gamma-D-Glu-L-Lys-D-Ala-D-Ala)](n)-di-trans,octa-cis-undecaprenyl diphosphate + beta-D-GlcNAc-(1-&gt;4)-Mur2Ac(oyl-L-Ala-gamma-D-Glu-L-Lys-D-Ala-D-Ala)-di-trans,octa-cis-undecaprenyl diphosphate = [GlcNAc-(1-&gt;4)-Mur2Ac(oyl-L-Ala-gamma-D-Glu-L-Lys-D-Ala-D-Ala)](n+1)-di-trans,octa-cis-undecaprenyl diphosphate + di-trans,octa-cis-undecaprenyl diphosphate + H(+)</text>
        <dbReference type="Rhea" id="RHEA:23708"/>
        <dbReference type="Rhea" id="RHEA-COMP:9602"/>
        <dbReference type="Rhea" id="RHEA-COMP:9603"/>
        <dbReference type="ChEBI" id="CHEBI:15378"/>
        <dbReference type="ChEBI" id="CHEBI:58405"/>
        <dbReference type="ChEBI" id="CHEBI:60033"/>
        <dbReference type="ChEBI" id="CHEBI:78435"/>
        <dbReference type="EC" id="2.4.99.28"/>
    </reaction>
</comment>
<dbReference type="InterPro" id="IPR012340">
    <property type="entry name" value="NA-bd_OB-fold"/>
</dbReference>
<evidence type="ECO:0000256" key="20">
    <source>
        <dbReference type="ARBA" id="ARBA00034000"/>
    </source>
</evidence>
<evidence type="ECO:0000256" key="17">
    <source>
        <dbReference type="ARBA" id="ARBA00023251"/>
    </source>
</evidence>
<evidence type="ECO:0000256" key="2">
    <source>
        <dbReference type="ARBA" id="ARBA00012448"/>
    </source>
</evidence>
<dbReference type="InterPro" id="IPR012338">
    <property type="entry name" value="Beta-lactam/transpept-like"/>
</dbReference>
<feature type="domain" description="Penicillin-binding protein OB-like" evidence="27">
    <location>
        <begin position="349"/>
        <end position="453"/>
    </location>
</feature>
<dbReference type="GO" id="GO:0008360">
    <property type="term" value="P:regulation of cell shape"/>
    <property type="evidence" value="ECO:0007669"/>
    <property type="project" value="UniProtKB-KW"/>
</dbReference>
<dbReference type="InterPro" id="IPR036950">
    <property type="entry name" value="PBP_transglycosylase"/>
</dbReference>
<feature type="domain" description="Penicillin-binding protein transpeptidase" evidence="25">
    <location>
        <begin position="457"/>
        <end position="711"/>
    </location>
</feature>
<keyword evidence="5" id="KW-0997">Cell inner membrane</keyword>
<dbReference type="SUPFAM" id="SSF53955">
    <property type="entry name" value="Lysozyme-like"/>
    <property type="match status" value="1"/>
</dbReference>
<evidence type="ECO:0000259" key="26">
    <source>
        <dbReference type="Pfam" id="PF00912"/>
    </source>
</evidence>
<evidence type="ECO:0000256" key="4">
    <source>
        <dbReference type="ARBA" id="ARBA00022475"/>
    </source>
</evidence>
<dbReference type="NCBIfam" id="TIGR02074">
    <property type="entry name" value="PBP_1a_fam"/>
    <property type="match status" value="1"/>
</dbReference>
<evidence type="ECO:0000313" key="28">
    <source>
        <dbReference type="EMBL" id="OIQ96072.1"/>
    </source>
</evidence>
<keyword evidence="4" id="KW-1003">Cell membrane</keyword>
<dbReference type="SUPFAM" id="SSF56601">
    <property type="entry name" value="beta-lactamase/transpeptidase-like"/>
    <property type="match status" value="1"/>
</dbReference>
<keyword evidence="9" id="KW-0808">Transferase</keyword>
<dbReference type="InterPro" id="IPR001460">
    <property type="entry name" value="PCN-bd_Tpept"/>
</dbReference>
<gene>
    <name evidence="28" type="primary">mrcA_5</name>
    <name evidence="28" type="ORF">GALL_219500</name>
</gene>
<comment type="caution">
    <text evidence="28">The sequence shown here is derived from an EMBL/GenBank/DDBJ whole genome shotgun (WGS) entry which is preliminary data.</text>
</comment>
<keyword evidence="14" id="KW-0573">Peptidoglycan synthesis</keyword>
<keyword evidence="19" id="KW-0961">Cell wall biogenesis/degradation</keyword>
<evidence type="ECO:0000259" key="27">
    <source>
        <dbReference type="Pfam" id="PF17092"/>
    </source>
</evidence>
<dbReference type="GO" id="GO:0009002">
    <property type="term" value="F:serine-type D-Ala-D-Ala carboxypeptidase activity"/>
    <property type="evidence" value="ECO:0007669"/>
    <property type="project" value="UniProtKB-EC"/>
</dbReference>
<dbReference type="PANTHER" id="PTHR32282">
    <property type="entry name" value="BINDING PROTEIN TRANSPEPTIDASE, PUTATIVE-RELATED"/>
    <property type="match status" value="1"/>
</dbReference>
<evidence type="ECO:0000256" key="8">
    <source>
        <dbReference type="ARBA" id="ARBA00022676"/>
    </source>
</evidence>
<dbReference type="InterPro" id="IPR050396">
    <property type="entry name" value="Glycosyltr_51/Transpeptidase"/>
</dbReference>
<dbReference type="PANTHER" id="PTHR32282:SF27">
    <property type="entry name" value="PENICILLIN-BINDING PROTEIN 1A"/>
    <property type="match status" value="1"/>
</dbReference>
<evidence type="ECO:0000256" key="5">
    <source>
        <dbReference type="ARBA" id="ARBA00022519"/>
    </source>
</evidence>
<dbReference type="GO" id="GO:0005886">
    <property type="term" value="C:plasma membrane"/>
    <property type="evidence" value="ECO:0007669"/>
    <property type="project" value="UniProtKB-SubCell"/>
</dbReference>
<dbReference type="GO" id="GO:0008658">
    <property type="term" value="F:penicillin binding"/>
    <property type="evidence" value="ECO:0007669"/>
    <property type="project" value="InterPro"/>
</dbReference>
<dbReference type="GO" id="GO:0046677">
    <property type="term" value="P:response to antibiotic"/>
    <property type="evidence" value="ECO:0007669"/>
    <property type="project" value="UniProtKB-KW"/>
</dbReference>
<keyword evidence="18" id="KW-0511">Multifunctional enzyme</keyword>
<keyword evidence="8" id="KW-0328">Glycosyltransferase</keyword>
<evidence type="ECO:0000256" key="6">
    <source>
        <dbReference type="ARBA" id="ARBA00022645"/>
    </source>
</evidence>
<dbReference type="GO" id="GO:0071555">
    <property type="term" value="P:cell wall organization"/>
    <property type="evidence" value="ECO:0007669"/>
    <property type="project" value="UniProtKB-KW"/>
</dbReference>
<evidence type="ECO:0000256" key="22">
    <source>
        <dbReference type="ARBA" id="ARBA00049902"/>
    </source>
</evidence>
<dbReference type="InterPro" id="IPR001264">
    <property type="entry name" value="Glyco_trans_51"/>
</dbReference>
<dbReference type="Gene3D" id="1.10.3810.10">
    <property type="entry name" value="Biosynthetic peptidoglycan transglycosylase-like"/>
    <property type="match status" value="1"/>
</dbReference>
<evidence type="ECO:0000256" key="3">
    <source>
        <dbReference type="ARBA" id="ARBA00018638"/>
    </source>
</evidence>
<keyword evidence="15 24" id="KW-1133">Transmembrane helix</keyword>
<evidence type="ECO:0000256" key="9">
    <source>
        <dbReference type="ARBA" id="ARBA00022679"/>
    </source>
</evidence>
<sequence length="856" mass="91349">MTEPTLQPDKPASSSSPREPKPRPRKPGGAGLRTWQSVLLGLVLLGLAGALLLGFCLVLLWPRLPDLNKVTDYRPDLPLRVYTAQGTLIGEFGVQRRAVIPYDQVPKQLKQAVLAAEDSRFFEHGAIDFAGVARAALADFGAGGAVQGASTITMQVARDFYLSPEKTPLRKIVEALLAYKIENTLTKDQILDRYINQVYLGQRAYGFAAAAQVYYGKPLSELSLAQIAVLAGLPQAPSAYNPQNSLKLAVWRQHYVLGRMLALGDITRAQYEQALKAPLNVLAGQGVLHYDVDADYAAEAVREIMVARFGEAAYTDGYKVATTLVDTDQKAADAAVRAGLLAYDRRNGWRGPEGHVDLPENPQDATKAALAALKTRPDVGGLKAAVVLHVERKGVVVLRRDGQQETISGEGLAFCRPGLYDKAAAAKRIVAGSIVRLHALPKGGWEILQLPQAQSALVSLQPQTGAIQAWVGGFDFNHEKFDHVDQAFRQPGSSFKPFIYSAAVAEGLAPSTIIDDAPISINPGPDQPLWQPHNYENEFVGPMPASAALAHSDNVAAVRVVLAVGVPYARLHASQFGLPLDQIPPYPTMVLGAGSFTPLQMARAYAVFANGGYLVQPTLISKITDARGNVLYETTKQALGQPETPRIITPGNAYLMTRMLQDVIQEGTGAAAKGLGRTDLAGKTGTTSNFHDAWFDGYNHNRVTITWVGYNQPRSLGNGEQGASVALPIWIQYMRTALNGDPDIPWAPPPDVVQIPVNPATGFASVGSYAVHNAKEAYFLQQYPPLDPSVVPGLATRASAPAAAVGTSGGQLTSGSGEPVTIGPPPSTRTPAAPTQPQLGSAQNNAPFIVLPGAGK</sequence>
<feature type="transmembrane region" description="Helical" evidence="24">
    <location>
        <begin position="38"/>
        <end position="61"/>
    </location>
</feature>
<protein>
    <recommendedName>
        <fullName evidence="3">Penicillin-binding protein 1A</fullName>
        <ecNumber evidence="21">2.4.99.28</ecNumber>
        <ecNumber evidence="2">3.4.16.4</ecNumber>
    </recommendedName>
</protein>
<dbReference type="InterPro" id="IPR031376">
    <property type="entry name" value="PCB_OB"/>
</dbReference>
<organism evidence="28">
    <name type="scientific">mine drainage metagenome</name>
    <dbReference type="NCBI Taxonomy" id="410659"/>
    <lineage>
        <taxon>unclassified sequences</taxon>
        <taxon>metagenomes</taxon>
        <taxon>ecological metagenomes</taxon>
    </lineage>
</organism>
<dbReference type="GO" id="GO:0030288">
    <property type="term" value="C:outer membrane-bounded periplasmic space"/>
    <property type="evidence" value="ECO:0007669"/>
    <property type="project" value="TreeGrafter"/>
</dbReference>
<dbReference type="Pfam" id="PF00905">
    <property type="entry name" value="Transpeptidase"/>
    <property type="match status" value="1"/>
</dbReference>
<evidence type="ECO:0000256" key="13">
    <source>
        <dbReference type="ARBA" id="ARBA00022968"/>
    </source>
</evidence>
<evidence type="ECO:0000256" key="16">
    <source>
        <dbReference type="ARBA" id="ARBA00023136"/>
    </source>
</evidence>
<comment type="subcellular location">
    <subcellularLocation>
        <location evidence="1">Cell inner membrane</location>
        <topology evidence="1">Single-pass type II membrane protein</topology>
    </subcellularLocation>
</comment>
<evidence type="ECO:0000256" key="7">
    <source>
        <dbReference type="ARBA" id="ARBA00022670"/>
    </source>
</evidence>
<evidence type="ECO:0000256" key="11">
    <source>
        <dbReference type="ARBA" id="ARBA00022801"/>
    </source>
</evidence>
<feature type="domain" description="Glycosyl transferase family 51" evidence="26">
    <location>
        <begin position="86"/>
        <end position="260"/>
    </location>
</feature>
<name>A0A1J5RIX3_9ZZZZ</name>
<feature type="compositionally biased region" description="Low complexity" evidence="23">
    <location>
        <begin position="829"/>
        <end position="838"/>
    </location>
</feature>
<evidence type="ECO:0000259" key="25">
    <source>
        <dbReference type="Pfam" id="PF00905"/>
    </source>
</evidence>
<evidence type="ECO:0000256" key="10">
    <source>
        <dbReference type="ARBA" id="ARBA00022692"/>
    </source>
</evidence>
<dbReference type="EMBL" id="MLJW01000155">
    <property type="protein sequence ID" value="OIQ96072.1"/>
    <property type="molecule type" value="Genomic_DNA"/>
</dbReference>
<evidence type="ECO:0000256" key="19">
    <source>
        <dbReference type="ARBA" id="ARBA00023316"/>
    </source>
</evidence>
<evidence type="ECO:0000256" key="12">
    <source>
        <dbReference type="ARBA" id="ARBA00022960"/>
    </source>
</evidence>
<evidence type="ECO:0000256" key="18">
    <source>
        <dbReference type="ARBA" id="ARBA00023268"/>
    </source>
</evidence>
<dbReference type="GO" id="GO:0009252">
    <property type="term" value="P:peptidoglycan biosynthetic process"/>
    <property type="evidence" value="ECO:0007669"/>
    <property type="project" value="UniProtKB-KW"/>
</dbReference>
<keyword evidence="17" id="KW-0046">Antibiotic resistance</keyword>